<keyword evidence="6" id="KW-0472">Membrane</keyword>
<dbReference type="PANTHER" id="PTHR43690:SF17">
    <property type="entry name" value="PROTEIN YHJJ"/>
    <property type="match status" value="1"/>
</dbReference>
<comment type="similarity">
    <text evidence="1">Belongs to the peptidase M16 family.</text>
</comment>
<evidence type="ECO:0000259" key="7">
    <source>
        <dbReference type="Pfam" id="PF00675"/>
    </source>
</evidence>
<dbReference type="OrthoDB" id="9811314at2"/>
<evidence type="ECO:0000256" key="2">
    <source>
        <dbReference type="ARBA" id="ARBA00022670"/>
    </source>
</evidence>
<dbReference type="Pfam" id="PF00675">
    <property type="entry name" value="Peptidase_M16"/>
    <property type="match status" value="2"/>
</dbReference>
<dbReference type="HOGENOM" id="CLU_007487_0_0_3"/>
<reference evidence="10" key="1">
    <citation type="journal article" date="2013" name="Proc. Natl. Acad. Sci. U.S.A.">
        <title>Improving the coverage of the cyanobacterial phylum using diversity-driven genome sequencing.</title>
        <authorList>
            <person name="Shih P.M."/>
            <person name="Wu D."/>
            <person name="Latifi A."/>
            <person name="Axen S.D."/>
            <person name="Fewer D.P."/>
            <person name="Talla E."/>
            <person name="Calteau A."/>
            <person name="Cai F."/>
            <person name="Tandeau de Marsac N."/>
            <person name="Rippka R."/>
            <person name="Herdman M."/>
            <person name="Sivonen K."/>
            <person name="Coursin T."/>
            <person name="Laurent T."/>
            <person name="Goodwin L."/>
            <person name="Nolan M."/>
            <person name="Davenport K.W."/>
            <person name="Han C.S."/>
            <person name="Rubin E.M."/>
            <person name="Eisen J.A."/>
            <person name="Woyke T."/>
            <person name="Gugger M."/>
            <person name="Kerfeld C.A."/>
        </authorList>
    </citation>
    <scope>NUCLEOTIDE SEQUENCE [LARGE SCALE GENOMIC DNA]</scope>
    <source>
        <strain evidence="10">ATCC 27147 / PCC 6307</strain>
    </source>
</reference>
<dbReference type="Gene3D" id="3.30.830.10">
    <property type="entry name" value="Metalloenzyme, LuxS/M16 peptidase-like"/>
    <property type="match status" value="4"/>
</dbReference>
<evidence type="ECO:0000256" key="1">
    <source>
        <dbReference type="ARBA" id="ARBA00007261"/>
    </source>
</evidence>
<evidence type="ECO:0000313" key="9">
    <source>
        <dbReference type="EMBL" id="AFY27340.1"/>
    </source>
</evidence>
<dbReference type="Proteomes" id="UP000010388">
    <property type="component" value="Chromosome"/>
</dbReference>
<feature type="domain" description="Peptidase M16 N-terminal" evidence="7">
    <location>
        <begin position="564"/>
        <end position="677"/>
    </location>
</feature>
<dbReference type="Pfam" id="PF05193">
    <property type="entry name" value="Peptidase_M16_C"/>
    <property type="match status" value="2"/>
</dbReference>
<dbReference type="AlphaFoldDB" id="K9P2Q4"/>
<keyword evidence="5" id="KW-0482">Metalloprotease</keyword>
<organism evidence="9 10">
    <name type="scientific">Cyanobium gracile (strain ATCC 27147 / PCC 6307)</name>
    <dbReference type="NCBI Taxonomy" id="292564"/>
    <lineage>
        <taxon>Bacteria</taxon>
        <taxon>Bacillati</taxon>
        <taxon>Cyanobacteriota</taxon>
        <taxon>Cyanophyceae</taxon>
        <taxon>Synechococcales</taxon>
        <taxon>Prochlorococcaceae</taxon>
        <taxon>Cyanobium</taxon>
    </lineage>
</organism>
<dbReference type="InterPro" id="IPR050626">
    <property type="entry name" value="Peptidase_M16"/>
</dbReference>
<feature type="domain" description="Peptidase M16 N-terminal" evidence="7">
    <location>
        <begin position="97"/>
        <end position="217"/>
    </location>
</feature>
<dbReference type="eggNOG" id="COG0612">
    <property type="taxonomic scope" value="Bacteria"/>
</dbReference>
<keyword evidence="4" id="KW-0862">Zinc</keyword>
<evidence type="ECO:0000256" key="4">
    <source>
        <dbReference type="ARBA" id="ARBA00022833"/>
    </source>
</evidence>
<sequence length="985" mass="108699">MVKLTTKVVLRTTIRTCITNQSELSFMSRYRPFIRQSLHCCIVFLGCVLSTGYWMASSGQELGQTLGIRLSATADALALSAKRPLQSFTLANGLTTIIVHQPKAPLVQMALYYRVGSRDEPQFRTGFAHLFEHLMFEGSENVPDFDKPLVAAGAEINGWTSFDFTGYVIDAPLGALDLALFQESDRMGHLLGALSQESLDLQRDVVKNEKRENDNQPYGLSRYAELEELFPQGHPYHHAPIGAMDDLDAATLGDVHGWFRRHYGPRNAALVLVGDVDLQTARAKVQEWFGEIPPGPASWGQVGADPVTLPVERNREIRDTVPLLRLQRLWSGPPLLSPDSAALLVAMEALGGMNSSRLDRTLVRGQAVANTVWAYIEFHQLASIINIGMDVRQNLSREHAEAAFDAELSRFLSEGPSIAEVQRASTRLIASRLFSLDKWLHTMIAEGWVQAGDPSYMIEKDLRHIAAVTPESAKTALERWLLRPRVMLNIIPGNRPHSNQLSGSKGSSIRSGLMEIRAEEQADVMSSPRDQKPPAVVQVGALDFLQVQRSTLSNGIPVALVPRGKSPTVEVSLSFKGGFSTDAVQMRGTMNLLVRSLREGSASIDTEAQYDELDRLGASLSTSVTPDYARLGLSALTPNLGPSLELLADAVRQPAFRADIIERLQHEQQTKVIKAMHDPTDLAYRQLRQLLYGAAHPYGADALGTKETISTITPEDLQKAHKRWFRPDMLRVTVVGDVTMEQLKPLLERAFGTWQAEPGPVPFVQVVDVPAQPSRVLLVDRPGAGQSVIAAGRVLQLRGTSGPGESVGLANAVLGGSFLSRLNTKLREQKGWSYGVASYLTYNSGPRGFTITAPVQTDRTVDAIRTVQSEMRSFSSNKGVRPEELQRVTEGELHRMATLYRSNRDILDAVEFNDDLIRPPDYLIRRPKILRAISADEINDAARTYFQPDGLVFVVVGDRGKVEPQLRELGLPIEFIPDPAAHKPR</sequence>
<keyword evidence="2" id="KW-0645">Protease</keyword>
<dbReference type="PATRIC" id="fig|292564.3.peg.123"/>
<dbReference type="InterPro" id="IPR011765">
    <property type="entry name" value="Pept_M16_N"/>
</dbReference>
<gene>
    <name evidence="9" type="ordered locus">Cyagr_0127</name>
</gene>
<accession>K9P2Q4</accession>
<feature type="transmembrane region" description="Helical" evidence="6">
    <location>
        <begin position="37"/>
        <end position="56"/>
    </location>
</feature>
<proteinExistence type="inferred from homology"/>
<dbReference type="PANTHER" id="PTHR43690">
    <property type="entry name" value="NARDILYSIN"/>
    <property type="match status" value="1"/>
</dbReference>
<dbReference type="GO" id="GO:0046872">
    <property type="term" value="F:metal ion binding"/>
    <property type="evidence" value="ECO:0007669"/>
    <property type="project" value="InterPro"/>
</dbReference>
<name>K9P2Q4_CYAGP</name>
<keyword evidence="6" id="KW-0812">Transmembrane</keyword>
<dbReference type="GO" id="GO:0008237">
    <property type="term" value="F:metallopeptidase activity"/>
    <property type="evidence" value="ECO:0007669"/>
    <property type="project" value="UniProtKB-KW"/>
</dbReference>
<evidence type="ECO:0000313" key="10">
    <source>
        <dbReference type="Proteomes" id="UP000010388"/>
    </source>
</evidence>
<evidence type="ECO:0000259" key="8">
    <source>
        <dbReference type="Pfam" id="PF05193"/>
    </source>
</evidence>
<evidence type="ECO:0000256" key="3">
    <source>
        <dbReference type="ARBA" id="ARBA00022801"/>
    </source>
</evidence>
<dbReference type="InterPro" id="IPR007863">
    <property type="entry name" value="Peptidase_M16_C"/>
</dbReference>
<dbReference type="InterPro" id="IPR011249">
    <property type="entry name" value="Metalloenz_LuxS/M16"/>
</dbReference>
<evidence type="ECO:0000256" key="6">
    <source>
        <dbReference type="SAM" id="Phobius"/>
    </source>
</evidence>
<evidence type="ECO:0000256" key="5">
    <source>
        <dbReference type="ARBA" id="ARBA00023049"/>
    </source>
</evidence>
<keyword evidence="3" id="KW-0378">Hydrolase</keyword>
<keyword evidence="6" id="KW-1133">Transmembrane helix</keyword>
<feature type="domain" description="Peptidase M16 C-terminal" evidence="8">
    <location>
        <begin position="251"/>
        <end position="427"/>
    </location>
</feature>
<dbReference type="SUPFAM" id="SSF63411">
    <property type="entry name" value="LuxS/MPP-like metallohydrolase"/>
    <property type="match status" value="4"/>
</dbReference>
<dbReference type="STRING" id="292564.Cyagr_0127"/>
<dbReference type="EMBL" id="CP003495">
    <property type="protein sequence ID" value="AFY27340.1"/>
    <property type="molecule type" value="Genomic_DNA"/>
</dbReference>
<protein>
    <submittedName>
        <fullName evidence="9">Putative Zn-dependent peptidase</fullName>
    </submittedName>
</protein>
<dbReference type="GO" id="GO:0006508">
    <property type="term" value="P:proteolysis"/>
    <property type="evidence" value="ECO:0007669"/>
    <property type="project" value="UniProtKB-KW"/>
</dbReference>
<dbReference type="KEGG" id="cgc:Cyagr_0127"/>
<feature type="domain" description="Peptidase M16 C-terminal" evidence="8">
    <location>
        <begin position="711"/>
        <end position="888"/>
    </location>
</feature>